<dbReference type="InterPro" id="IPR005572">
    <property type="entry name" value="Anti-sigma_E_RseA_N"/>
</dbReference>
<evidence type="ECO:0000256" key="2">
    <source>
        <dbReference type="ARBA" id="ARBA00005837"/>
    </source>
</evidence>
<sequence length="187" mass="20685">MQKQTLSSLMDGELVDNIDLSAITEEVQQDWHRYHIIRESMRGSVHSQCVNLDMTSQIASIIANETIEPVMNDQPDLSKQAPVKVKNLFWSKVIDVTSRIGQVGLAACVTLAIIAGVQLYSNDQGAGDVPVINTVPIGVQVSPVGGTLSQDNSKYQINESTIDKQESEKIHLLLQDYELQKRLNANR</sequence>
<gene>
    <name evidence="10" type="ORF">IPMB12_08915</name>
</gene>
<dbReference type="AlphaFoldDB" id="A0A6G9IC31"/>
<dbReference type="Gene3D" id="1.10.10.880">
    <property type="entry name" value="Anti sigma-E protein RseA, N-terminal domain"/>
    <property type="match status" value="1"/>
</dbReference>
<comment type="similarity">
    <text evidence="2 7">Belongs to the RseA family.</text>
</comment>
<dbReference type="Pfam" id="PF03873">
    <property type="entry name" value="RseA_C"/>
    <property type="match status" value="1"/>
</dbReference>
<comment type="function">
    <text evidence="7">An anti-sigma factor for extracytoplasmic function (ECF) sigma factor sigma-E (RpoE). ECF sigma factors are held in an inactive form by an anti-sigma factor until released by regulated intramembrane proteolysis (RIP). RIP occurs when an extracytoplasmic signal triggers a concerted proteolytic cascade to transmit information and elicit cellular responses. The membrane-spanning regulatory substrate protein is first cut periplasmically (site-1 protease, S1P, DegS), then within the membrane itself (site-2 protease, S2P, RseP), while cytoplasmic proteases finish degrading the anti-sigma factor, liberating sigma-E.</text>
</comment>
<dbReference type="SUPFAM" id="SSF89069">
    <property type="entry name" value="N-terminal, cytoplasmic domain of anti-sigmaE factor RseA"/>
    <property type="match status" value="1"/>
</dbReference>
<comment type="subunit">
    <text evidence="7">Interacts 1:1 with ECF RNA polymerase sigma-E (RpoE); this inhibits the interaction of sigma-E with the RNA polymerase catalytic core and leads to a decreased expression of sigma-E-regulated genes. Interacts with RseB.</text>
</comment>
<accession>A0A6G9IC31</accession>
<keyword evidence="4" id="KW-0812">Transmembrane</keyword>
<dbReference type="InterPro" id="IPR026279">
    <property type="entry name" value="RseA"/>
</dbReference>
<name>A0A6G9IC31_9GAMM</name>
<evidence type="ECO:0000256" key="6">
    <source>
        <dbReference type="ARBA" id="ARBA00023136"/>
    </source>
</evidence>
<feature type="domain" description="Anti sigma-E protein RseA N-terminal" evidence="8">
    <location>
        <begin position="1"/>
        <end position="84"/>
    </location>
</feature>
<dbReference type="InterPro" id="IPR036147">
    <property type="entry name" value="Anti-sigma_E_RseA_N_sf"/>
</dbReference>
<evidence type="ECO:0000256" key="5">
    <source>
        <dbReference type="ARBA" id="ARBA00022989"/>
    </source>
</evidence>
<protein>
    <recommendedName>
        <fullName evidence="7">Anti-sigma-E factor RseA</fullName>
    </recommendedName>
    <alternativeName>
        <fullName evidence="7">Regulator of SigE</fullName>
    </alternativeName>
    <alternativeName>
        <fullName evidence="7">Sigma-E anti-sigma factor RseA</fullName>
    </alternativeName>
    <alternativeName>
        <fullName evidence="7">Sigma-E factor negative regulatory protein</fullName>
    </alternativeName>
</protein>
<dbReference type="GO" id="GO:0005886">
    <property type="term" value="C:plasma membrane"/>
    <property type="evidence" value="ECO:0007669"/>
    <property type="project" value="UniProtKB-SubCell"/>
</dbReference>
<evidence type="ECO:0000259" key="8">
    <source>
        <dbReference type="Pfam" id="PF03872"/>
    </source>
</evidence>
<dbReference type="PANTHER" id="PTHR38104:SF1">
    <property type="entry name" value="ANTI-SIGMA-E FACTOR RSEA"/>
    <property type="match status" value="1"/>
</dbReference>
<dbReference type="RefSeq" id="WP_166916946.1">
    <property type="nucleotide sequence ID" value="NZ_CP050253.1"/>
</dbReference>
<evidence type="ECO:0000259" key="9">
    <source>
        <dbReference type="Pfam" id="PF03873"/>
    </source>
</evidence>
<dbReference type="InterPro" id="IPR052383">
    <property type="entry name" value="Anti-sigma-E_RseA-like"/>
</dbReference>
<evidence type="ECO:0000313" key="10">
    <source>
        <dbReference type="EMBL" id="QIQ21791.1"/>
    </source>
</evidence>
<dbReference type="PANTHER" id="PTHR38104">
    <property type="match status" value="1"/>
</dbReference>
<feature type="domain" description="Anti sigma-E protein RseA C-terminal" evidence="9">
    <location>
        <begin position="129"/>
        <end position="183"/>
    </location>
</feature>
<dbReference type="Proteomes" id="UP000501168">
    <property type="component" value="Chromosome"/>
</dbReference>
<evidence type="ECO:0000256" key="4">
    <source>
        <dbReference type="ARBA" id="ARBA00022692"/>
    </source>
</evidence>
<keyword evidence="3 7" id="KW-1003">Cell membrane</keyword>
<evidence type="ECO:0000256" key="1">
    <source>
        <dbReference type="ARBA" id="ARBA00004162"/>
    </source>
</evidence>
<dbReference type="FunCoup" id="A0A6G9IC31">
    <property type="interactions" value="31"/>
</dbReference>
<proteinExistence type="inferred from homology"/>
<dbReference type="KEGG" id="orb:IPMB12_08915"/>
<dbReference type="EMBL" id="CP050253">
    <property type="protein sequence ID" value="QIQ21791.1"/>
    <property type="molecule type" value="Genomic_DNA"/>
</dbReference>
<keyword evidence="11" id="KW-1185">Reference proteome</keyword>
<keyword evidence="5" id="KW-1133">Transmembrane helix</keyword>
<reference evidence="10 11" key="1">
    <citation type="submission" date="2020-03" db="EMBL/GenBank/DDBJ databases">
        <title>Complete genome sequence of Orbus sp. IPMB12 (BCRC 80908).</title>
        <authorList>
            <person name="Lo W.-S."/>
            <person name="Chang T.-H."/>
            <person name="Kuo C.-H."/>
        </authorList>
    </citation>
    <scope>NUCLEOTIDE SEQUENCE [LARGE SCALE GENOMIC DNA]</scope>
    <source>
        <strain evidence="10 11">IPMB12</strain>
    </source>
</reference>
<keyword evidence="7" id="KW-0997">Cell inner membrane</keyword>
<dbReference type="InterPro" id="IPR005573">
    <property type="entry name" value="Anti-sigma_E_RseA_C"/>
</dbReference>
<comment type="subcellular location">
    <subcellularLocation>
        <location evidence="7">Cell inner membrane</location>
    </subcellularLocation>
    <subcellularLocation>
        <location evidence="1">Cell membrane</location>
        <topology evidence="1">Single-pass membrane protein</topology>
    </subcellularLocation>
</comment>
<keyword evidence="6 7" id="KW-0472">Membrane</keyword>
<dbReference type="InParanoid" id="A0A6G9IC31"/>
<evidence type="ECO:0000313" key="11">
    <source>
        <dbReference type="Proteomes" id="UP000501168"/>
    </source>
</evidence>
<evidence type="ECO:0000256" key="7">
    <source>
        <dbReference type="PIRNR" id="PIRNR016938"/>
    </source>
</evidence>
<dbReference type="Pfam" id="PF03872">
    <property type="entry name" value="RseA_N"/>
    <property type="match status" value="1"/>
</dbReference>
<dbReference type="GO" id="GO:0016989">
    <property type="term" value="F:sigma factor antagonist activity"/>
    <property type="evidence" value="ECO:0007669"/>
    <property type="project" value="InterPro"/>
</dbReference>
<organism evidence="10 11">
    <name type="scientific">Zophobihabitans entericus</name>
    <dbReference type="NCBI Taxonomy" id="1635327"/>
    <lineage>
        <taxon>Bacteria</taxon>
        <taxon>Pseudomonadati</taxon>
        <taxon>Pseudomonadota</taxon>
        <taxon>Gammaproteobacteria</taxon>
        <taxon>Orbales</taxon>
        <taxon>Orbaceae</taxon>
        <taxon>Zophobihabitans</taxon>
    </lineage>
</organism>
<evidence type="ECO:0000256" key="3">
    <source>
        <dbReference type="ARBA" id="ARBA00022475"/>
    </source>
</evidence>
<dbReference type="PIRSF" id="PIRSF016938">
    <property type="entry name" value="RseA"/>
    <property type="match status" value="1"/>
</dbReference>
<dbReference type="CDD" id="cd16328">
    <property type="entry name" value="RseA_N"/>
    <property type="match status" value="1"/>
</dbReference>